<accession>A0A4P6V0Y4</accession>
<dbReference type="RefSeq" id="WP_131616449.1">
    <property type="nucleotide sequence ID" value="NZ_CP036532.1"/>
</dbReference>
<dbReference type="EMBL" id="CP036532">
    <property type="protein sequence ID" value="QBK30765.1"/>
    <property type="molecule type" value="Genomic_DNA"/>
</dbReference>
<sequence length="91" mass="10563">MTDEPDLDVRRRRAKFRAWHRGMKEMDLLLGGYADAHVNEMNADELAAFESLMAILDRDLFKWFTGEGPVPPEHDTPLFRAICAHHRIELT</sequence>
<gene>
    <name evidence="4" type="ORF">E0E05_09270</name>
</gene>
<evidence type="ECO:0000256" key="1">
    <source>
        <dbReference type="ARBA" id="ARBA00008571"/>
    </source>
</evidence>
<evidence type="ECO:0000256" key="2">
    <source>
        <dbReference type="ARBA" id="ARBA00019418"/>
    </source>
</evidence>
<dbReference type="Pfam" id="PF03937">
    <property type="entry name" value="Sdh5"/>
    <property type="match status" value="1"/>
</dbReference>
<dbReference type="GeneID" id="90767484"/>
<dbReference type="Proteomes" id="UP000293719">
    <property type="component" value="Chromosome"/>
</dbReference>
<evidence type="ECO:0000313" key="4">
    <source>
        <dbReference type="EMBL" id="QBK30765.1"/>
    </source>
</evidence>
<dbReference type="PANTHER" id="PTHR12469">
    <property type="entry name" value="PROTEIN EMI5 HOMOLOG, MITOCHONDRIAL"/>
    <property type="match status" value="1"/>
</dbReference>
<dbReference type="PANTHER" id="PTHR12469:SF2">
    <property type="entry name" value="SUCCINATE DEHYDROGENASE ASSEMBLY FACTOR 2, MITOCHONDRIAL"/>
    <property type="match status" value="1"/>
</dbReference>
<evidence type="ECO:0000256" key="3">
    <source>
        <dbReference type="ARBA" id="ARBA00023186"/>
    </source>
</evidence>
<keyword evidence="3" id="KW-0143">Chaperone</keyword>
<reference evidence="4 5" key="1">
    <citation type="journal article" date="2017" name="Int. J. Syst. Evol. Microbiol.">
        <title>Roseitalea porphyridii gen. nov., sp. nov., isolated from a red alga, and reclassification of Hoeflea suaedae Chung et al. 2013 as Pseudohoeflea suaedae gen. nov., comb. nov.</title>
        <authorList>
            <person name="Hyeon J.W."/>
            <person name="Jeong S.E."/>
            <person name="Baek K."/>
            <person name="Jeon C.O."/>
        </authorList>
    </citation>
    <scope>NUCLEOTIDE SEQUENCE [LARGE SCALE GENOMIC DNA]</scope>
    <source>
        <strain evidence="4 5">MA7-20</strain>
    </source>
</reference>
<dbReference type="InterPro" id="IPR005631">
    <property type="entry name" value="SDH"/>
</dbReference>
<dbReference type="KEGG" id="rpod:E0E05_09270"/>
<dbReference type="GO" id="GO:0006099">
    <property type="term" value="P:tricarboxylic acid cycle"/>
    <property type="evidence" value="ECO:0007669"/>
    <property type="project" value="TreeGrafter"/>
</dbReference>
<name>A0A4P6V0Y4_9HYPH</name>
<organism evidence="4 5">
    <name type="scientific">Roseitalea porphyridii</name>
    <dbReference type="NCBI Taxonomy" id="1852022"/>
    <lineage>
        <taxon>Bacteria</taxon>
        <taxon>Pseudomonadati</taxon>
        <taxon>Pseudomonadota</taxon>
        <taxon>Alphaproteobacteria</taxon>
        <taxon>Hyphomicrobiales</taxon>
        <taxon>Ahrensiaceae</taxon>
        <taxon>Roseitalea</taxon>
    </lineage>
</organism>
<protein>
    <recommendedName>
        <fullName evidence="2">FAD assembly factor SdhE</fullName>
    </recommendedName>
</protein>
<proteinExistence type="inferred from homology"/>
<dbReference type="OrthoDB" id="9807264at2"/>
<evidence type="ECO:0000313" key="5">
    <source>
        <dbReference type="Proteomes" id="UP000293719"/>
    </source>
</evidence>
<dbReference type="InterPro" id="IPR036714">
    <property type="entry name" value="SDH_sf"/>
</dbReference>
<dbReference type="SUPFAM" id="SSF109910">
    <property type="entry name" value="YgfY-like"/>
    <property type="match status" value="1"/>
</dbReference>
<dbReference type="Gene3D" id="1.10.150.250">
    <property type="entry name" value="Flavinator of succinate dehydrogenase"/>
    <property type="match status" value="1"/>
</dbReference>
<dbReference type="AlphaFoldDB" id="A0A4P6V0Y4"/>
<keyword evidence="5" id="KW-1185">Reference proteome</keyword>
<comment type="similarity">
    <text evidence="1">Belongs to the SdhE FAD assembly factor family.</text>
</comment>